<feature type="transmembrane region" description="Helical" evidence="4">
    <location>
        <begin position="264"/>
        <end position="283"/>
    </location>
</feature>
<dbReference type="AlphaFoldDB" id="A0A5C4RRD7"/>
<feature type="transmembrane region" description="Helical" evidence="4">
    <location>
        <begin position="227"/>
        <end position="244"/>
    </location>
</feature>
<dbReference type="PANTHER" id="PTHR45138">
    <property type="entry name" value="REGULATORY COMPONENTS OF SENSORY TRANSDUCTION SYSTEM"/>
    <property type="match status" value="1"/>
</dbReference>
<feature type="region of interest" description="Disordered" evidence="3">
    <location>
        <begin position="1"/>
        <end position="33"/>
    </location>
</feature>
<evidence type="ECO:0000313" key="7">
    <source>
        <dbReference type="Proteomes" id="UP000305760"/>
    </source>
</evidence>
<feature type="transmembrane region" description="Helical" evidence="4">
    <location>
        <begin position="180"/>
        <end position="199"/>
    </location>
</feature>
<dbReference type="Pfam" id="PF00990">
    <property type="entry name" value="GGDEF"/>
    <property type="match status" value="1"/>
</dbReference>
<feature type="compositionally biased region" description="Gly residues" evidence="3">
    <location>
        <begin position="9"/>
        <end position="18"/>
    </location>
</feature>
<dbReference type="EC" id="2.7.7.65" evidence="1"/>
<dbReference type="InterPro" id="IPR043128">
    <property type="entry name" value="Rev_trsase/Diguanyl_cyclase"/>
</dbReference>
<dbReference type="PANTHER" id="PTHR45138:SF9">
    <property type="entry name" value="DIGUANYLATE CYCLASE DGCM-RELATED"/>
    <property type="match status" value="1"/>
</dbReference>
<dbReference type="InterPro" id="IPR029787">
    <property type="entry name" value="Nucleotide_cyclase"/>
</dbReference>
<dbReference type="InterPro" id="IPR050469">
    <property type="entry name" value="Diguanylate_Cyclase"/>
</dbReference>
<feature type="transmembrane region" description="Helical" evidence="4">
    <location>
        <begin position="205"/>
        <end position="222"/>
    </location>
</feature>
<keyword evidence="7" id="KW-1185">Reference proteome</keyword>
<keyword evidence="4" id="KW-0812">Transmembrane</keyword>
<dbReference type="Gene3D" id="3.30.70.270">
    <property type="match status" value="1"/>
</dbReference>
<evidence type="ECO:0000256" key="2">
    <source>
        <dbReference type="ARBA" id="ARBA00034247"/>
    </source>
</evidence>
<keyword evidence="4" id="KW-1133">Transmembrane helix</keyword>
<dbReference type="GO" id="GO:0052621">
    <property type="term" value="F:diguanylate cyclase activity"/>
    <property type="evidence" value="ECO:0007669"/>
    <property type="project" value="UniProtKB-EC"/>
</dbReference>
<evidence type="ECO:0000313" key="6">
    <source>
        <dbReference type="EMBL" id="TNJ33117.1"/>
    </source>
</evidence>
<dbReference type="InterPro" id="IPR000160">
    <property type="entry name" value="GGDEF_dom"/>
</dbReference>
<comment type="caution">
    <text evidence="6">The sequence shown here is derived from an EMBL/GenBank/DDBJ whole genome shotgun (WGS) entry which is preliminary data.</text>
</comment>
<organism evidence="6 7">
    <name type="scientific">Arenimonas terrae</name>
    <dbReference type="NCBI Taxonomy" id="2546226"/>
    <lineage>
        <taxon>Bacteria</taxon>
        <taxon>Pseudomonadati</taxon>
        <taxon>Pseudomonadota</taxon>
        <taxon>Gammaproteobacteria</taxon>
        <taxon>Lysobacterales</taxon>
        <taxon>Lysobacteraceae</taxon>
        <taxon>Arenimonas</taxon>
    </lineage>
</organism>
<evidence type="ECO:0000256" key="1">
    <source>
        <dbReference type="ARBA" id="ARBA00012528"/>
    </source>
</evidence>
<keyword evidence="4" id="KW-0472">Membrane</keyword>
<sequence length="475" mass="53340">MDELRGHGLRMGGCGGEAGSEREAGDGAADSGHARLRVGDERRLACGMAAVKRCDETRIRRRRHPVRGDETRRLCRMLRRRVAAAACLRHSAPVAWPGVRMSFELFPRNDPNLRRLLRRQLMGLASYLMFLVPLVYAVNEGWMRMDFSGLAWFVAAACAVNVFFFLAIRSGWTRRFQDPGLTLAQIATAVALALVMIHYSEEARSVLLMLFFAALFFGIFGLGTRQFLLLGTATAVGYWGLIQWEFRDAPAEDPRRKLEVLRLLTLSMIMLWMALLGSYVAGLRQNLRRRNAELAEAMARLRTLVAHDELTGAFNRRHLMDILTREKERTDRFGHVFTVCIIDLDYFKRINDSHGHAAGDDVLRGFTERMLASARKIDWLGRQDVDTTFGRYGGEEFLLVMPHTPLAGARVCVERIRDRVVAAPFETGAGPLEANFSAGVAEHRPGETVAETLARADEALYLAKTRGRGRTETAD</sequence>
<gene>
    <name evidence="6" type="ORF">E1B00_12490</name>
</gene>
<dbReference type="OrthoDB" id="9803824at2"/>
<feature type="domain" description="GGDEF" evidence="5">
    <location>
        <begin position="335"/>
        <end position="475"/>
    </location>
</feature>
<evidence type="ECO:0000256" key="3">
    <source>
        <dbReference type="SAM" id="MobiDB-lite"/>
    </source>
</evidence>
<dbReference type="EMBL" id="SMDR01000003">
    <property type="protein sequence ID" value="TNJ33117.1"/>
    <property type="molecule type" value="Genomic_DNA"/>
</dbReference>
<feature type="transmembrane region" description="Helical" evidence="4">
    <location>
        <begin position="150"/>
        <end position="168"/>
    </location>
</feature>
<feature type="transmembrane region" description="Helical" evidence="4">
    <location>
        <begin position="121"/>
        <end position="138"/>
    </location>
</feature>
<evidence type="ECO:0000259" key="5">
    <source>
        <dbReference type="PROSITE" id="PS50887"/>
    </source>
</evidence>
<dbReference type="SUPFAM" id="SSF55073">
    <property type="entry name" value="Nucleotide cyclase"/>
    <property type="match status" value="1"/>
</dbReference>
<protein>
    <recommendedName>
        <fullName evidence="1">diguanylate cyclase</fullName>
        <ecNumber evidence="1">2.7.7.65</ecNumber>
    </recommendedName>
</protein>
<dbReference type="Proteomes" id="UP000305760">
    <property type="component" value="Unassembled WGS sequence"/>
</dbReference>
<proteinExistence type="predicted"/>
<reference evidence="6 7" key="1">
    <citation type="submission" date="2019-03" db="EMBL/GenBank/DDBJ databases">
        <title>Arenimonas daejeonensis sp. nov., isolated from compost.</title>
        <authorList>
            <person name="Jeon C.O."/>
        </authorList>
    </citation>
    <scope>NUCLEOTIDE SEQUENCE [LARGE SCALE GENOMIC DNA]</scope>
    <source>
        <strain evidence="6 7">R29</strain>
    </source>
</reference>
<dbReference type="SMART" id="SM00267">
    <property type="entry name" value="GGDEF"/>
    <property type="match status" value="1"/>
</dbReference>
<dbReference type="CDD" id="cd01949">
    <property type="entry name" value="GGDEF"/>
    <property type="match status" value="1"/>
</dbReference>
<evidence type="ECO:0000256" key="4">
    <source>
        <dbReference type="SAM" id="Phobius"/>
    </source>
</evidence>
<name>A0A5C4RRD7_9GAMM</name>
<dbReference type="PROSITE" id="PS50887">
    <property type="entry name" value="GGDEF"/>
    <property type="match status" value="1"/>
</dbReference>
<dbReference type="NCBIfam" id="TIGR00254">
    <property type="entry name" value="GGDEF"/>
    <property type="match status" value="1"/>
</dbReference>
<accession>A0A5C4RRD7</accession>
<comment type="catalytic activity">
    <reaction evidence="2">
        <text>2 GTP = 3',3'-c-di-GMP + 2 diphosphate</text>
        <dbReference type="Rhea" id="RHEA:24898"/>
        <dbReference type="ChEBI" id="CHEBI:33019"/>
        <dbReference type="ChEBI" id="CHEBI:37565"/>
        <dbReference type="ChEBI" id="CHEBI:58805"/>
        <dbReference type="EC" id="2.7.7.65"/>
    </reaction>
</comment>